<evidence type="ECO:0000259" key="10">
    <source>
        <dbReference type="Pfam" id="PF00561"/>
    </source>
</evidence>
<keyword evidence="12" id="KW-1185">Reference proteome</keyword>
<evidence type="ECO:0000313" key="11">
    <source>
        <dbReference type="EMBL" id="RAK46421.1"/>
    </source>
</evidence>
<gene>
    <name evidence="11" type="ORF">BHU61_02920</name>
</gene>
<dbReference type="RefSeq" id="WP_111714545.1">
    <property type="nucleotide sequence ID" value="NZ_JBHSSR010000001.1"/>
</dbReference>
<dbReference type="PANTHER" id="PTHR43722">
    <property type="entry name" value="PROLINE IMINOPEPTIDASE"/>
    <property type="match status" value="1"/>
</dbReference>
<evidence type="ECO:0000256" key="7">
    <source>
        <dbReference type="ARBA" id="ARBA00022670"/>
    </source>
</evidence>
<evidence type="ECO:0000313" key="12">
    <source>
        <dbReference type="Proteomes" id="UP000249808"/>
    </source>
</evidence>
<evidence type="ECO:0000256" key="8">
    <source>
        <dbReference type="ARBA" id="ARBA00022801"/>
    </source>
</evidence>
<evidence type="ECO:0000256" key="6">
    <source>
        <dbReference type="ARBA" id="ARBA00022490"/>
    </source>
</evidence>
<evidence type="ECO:0000256" key="5">
    <source>
        <dbReference type="ARBA" id="ARBA00022438"/>
    </source>
</evidence>
<sequence>MLQGEHIININQCNHWVKIIGDYQNQIPLIIVHGGPGGNHYTFERTSGLELEQKMPIIYYEQRHCGRSDKVDDISTIHIKQLVNDLESLRIELEIDQFNIHGYSFGGELALHYAVTHPQHILKIILESPSLITLSISNLVQLSGFLSVFNDGNRKLINDYLQNHDIYQSIQYAWSIASVEETDQLLFHKSNYAILNRKLWEESGLVNDGIFYNEIVKSLNSENLLEQITSLDIPTLIITGIFDKNTGIATTELIQSKLKNYQVEYFKESAHFPDIEETTLFVKTIKHFLGGSK</sequence>
<dbReference type="EC" id="3.4.11.5" evidence="4"/>
<dbReference type="InterPro" id="IPR005944">
    <property type="entry name" value="Pro_iminopeptidase"/>
</dbReference>
<dbReference type="AlphaFoldDB" id="A0A327ZVT0"/>
<dbReference type="Gene3D" id="3.40.50.1820">
    <property type="entry name" value="alpha/beta hydrolase"/>
    <property type="match status" value="1"/>
</dbReference>
<comment type="catalytic activity">
    <reaction evidence="1">
        <text>Release of N-terminal proline from a peptide.</text>
        <dbReference type="EC" id="3.4.11.5"/>
    </reaction>
</comment>
<evidence type="ECO:0000256" key="1">
    <source>
        <dbReference type="ARBA" id="ARBA00001585"/>
    </source>
</evidence>
<name>A0A327ZVT0_9STAP</name>
<keyword evidence="6" id="KW-0963">Cytoplasm</keyword>
<proteinExistence type="inferred from homology"/>
<keyword evidence="5" id="KW-0031">Aminopeptidase</keyword>
<dbReference type="Pfam" id="PF00561">
    <property type="entry name" value="Abhydrolase_1"/>
    <property type="match status" value="1"/>
</dbReference>
<accession>A0A327ZVT0</accession>
<dbReference type="EMBL" id="PZJH01000001">
    <property type="protein sequence ID" value="RAK46421.1"/>
    <property type="molecule type" value="Genomic_DNA"/>
</dbReference>
<dbReference type="PANTHER" id="PTHR43722:SF1">
    <property type="entry name" value="PROLINE IMINOPEPTIDASE"/>
    <property type="match status" value="1"/>
</dbReference>
<protein>
    <recommendedName>
        <fullName evidence="4">prolyl aminopeptidase</fullName>
        <ecNumber evidence="4">3.4.11.5</ecNumber>
    </recommendedName>
    <alternativeName>
        <fullName evidence="9">Prolyl aminopeptidase</fullName>
    </alternativeName>
</protein>
<dbReference type="GO" id="GO:0006508">
    <property type="term" value="P:proteolysis"/>
    <property type="evidence" value="ECO:0007669"/>
    <property type="project" value="UniProtKB-KW"/>
</dbReference>
<dbReference type="Proteomes" id="UP000249808">
    <property type="component" value="Unassembled WGS sequence"/>
</dbReference>
<dbReference type="InterPro" id="IPR002410">
    <property type="entry name" value="Peptidase_S33"/>
</dbReference>
<dbReference type="InterPro" id="IPR000073">
    <property type="entry name" value="AB_hydrolase_1"/>
</dbReference>
<keyword evidence="8" id="KW-0378">Hydrolase</keyword>
<dbReference type="GO" id="GO:0005737">
    <property type="term" value="C:cytoplasm"/>
    <property type="evidence" value="ECO:0007669"/>
    <property type="project" value="UniProtKB-SubCell"/>
</dbReference>
<evidence type="ECO:0000256" key="9">
    <source>
        <dbReference type="ARBA" id="ARBA00029605"/>
    </source>
</evidence>
<dbReference type="InterPro" id="IPR029058">
    <property type="entry name" value="AB_hydrolase_fold"/>
</dbReference>
<dbReference type="GO" id="GO:0004177">
    <property type="term" value="F:aminopeptidase activity"/>
    <property type="evidence" value="ECO:0007669"/>
    <property type="project" value="UniProtKB-KW"/>
</dbReference>
<organism evidence="11 12">
    <name type="scientific">Macrococcus epidermidis</name>
    <dbReference type="NCBI Taxonomy" id="1902580"/>
    <lineage>
        <taxon>Bacteria</taxon>
        <taxon>Bacillati</taxon>
        <taxon>Bacillota</taxon>
        <taxon>Bacilli</taxon>
        <taxon>Bacillales</taxon>
        <taxon>Staphylococcaceae</taxon>
        <taxon>Macrococcus</taxon>
    </lineage>
</organism>
<feature type="domain" description="AB hydrolase-1" evidence="10">
    <location>
        <begin position="28"/>
        <end position="276"/>
    </location>
</feature>
<comment type="subcellular location">
    <subcellularLocation>
        <location evidence="2">Cytoplasm</location>
    </subcellularLocation>
</comment>
<dbReference type="SUPFAM" id="SSF53474">
    <property type="entry name" value="alpha/beta-Hydrolases"/>
    <property type="match status" value="1"/>
</dbReference>
<keyword evidence="7" id="KW-0645">Protease</keyword>
<dbReference type="PRINTS" id="PR00793">
    <property type="entry name" value="PROAMNOPTASE"/>
</dbReference>
<comment type="similarity">
    <text evidence="3">Belongs to the peptidase S33 family.</text>
</comment>
<evidence type="ECO:0000256" key="4">
    <source>
        <dbReference type="ARBA" id="ARBA00012568"/>
    </source>
</evidence>
<reference evidence="11 12" key="1">
    <citation type="journal article" date="2018" name="Front. Microbiol.">
        <title>Description and Comparative Genomics of Macrococcus caseolyticus subsp. hominis subsp. nov., Macrococcus goetzii sp. nov., Macrococcus epidermidis sp. nov., and Macrococcus bohemicus sp. nov., Novel Macrococci From Human Clinical Material With Virulence Potential and Suspected Uptake of Foreign DNA by Natural Transformation.</title>
        <authorList>
            <person name="Maslanova I."/>
            <person name="Wertheimer Z."/>
            <person name="Sedlacek I."/>
            <person name="Svec P."/>
            <person name="Indrakova A."/>
            <person name="Kovarovic V."/>
            <person name="Schumann P."/>
            <person name="Sproer C."/>
            <person name="Kralova S."/>
            <person name="Sedo O."/>
            <person name="Kristofova L."/>
            <person name="Vrbovska V."/>
            <person name="Fuzik T."/>
            <person name="Petras P."/>
            <person name="Zdrahal Z."/>
            <person name="Ruzickova V."/>
            <person name="Doskar J."/>
            <person name="Pantucek R."/>
        </authorList>
    </citation>
    <scope>NUCLEOTIDE SEQUENCE [LARGE SCALE GENOMIC DNA]</scope>
    <source>
        <strain evidence="11 12">01/688</strain>
    </source>
</reference>
<evidence type="ECO:0000256" key="2">
    <source>
        <dbReference type="ARBA" id="ARBA00004496"/>
    </source>
</evidence>
<evidence type="ECO:0000256" key="3">
    <source>
        <dbReference type="ARBA" id="ARBA00010088"/>
    </source>
</evidence>
<comment type="caution">
    <text evidence="11">The sequence shown here is derived from an EMBL/GenBank/DDBJ whole genome shotgun (WGS) entry which is preliminary data.</text>
</comment>